<dbReference type="Pfam" id="PF00535">
    <property type="entry name" value="Glycos_transf_2"/>
    <property type="match status" value="1"/>
</dbReference>
<dbReference type="RefSeq" id="WP_070788594.1">
    <property type="nucleotide sequence ID" value="NZ_MKIQ01000030.1"/>
</dbReference>
<dbReference type="OrthoDB" id="7665907at2"/>
<evidence type="ECO:0000256" key="2">
    <source>
        <dbReference type="ARBA" id="ARBA00006739"/>
    </source>
</evidence>
<dbReference type="SUPFAM" id="SSF53448">
    <property type="entry name" value="Nucleotide-diphospho-sugar transferases"/>
    <property type="match status" value="1"/>
</dbReference>
<dbReference type="PANTHER" id="PTHR43179:SF12">
    <property type="entry name" value="GALACTOFURANOSYLTRANSFERASE GLFT2"/>
    <property type="match status" value="1"/>
</dbReference>
<sequence length="291" mass="33389">MNNIAVVVTYNKLELLRECIEALESQTIKLNKLVVLDNASTDSTKDYLLSKKSDNFIPIFSEENLGGAGGFNLAIKEAMRYESDNIWIMDDDTIVKNDAHEKLINKAKFLQGDYGFLASNVLWVDNQPCLMNIPAVARKWNSKAINEIIEIKSSSFVSLFVNTKSIKQVGYPIKEFFIWGDDVEYTERISKVYPSYFVADSVAIHKMASNATVDIMIEDKGRVPRYFYDIRNKFYRAKKEGSKAVVKYIFKTHLLILKILFSSTNNKILKIKTIYKGFLSGIYFNPKIEKY</sequence>
<reference evidence="7" key="1">
    <citation type="submission" date="2016-09" db="EMBL/GenBank/DDBJ databases">
        <title>Draft genome sequence of a novel species of the family Streptococcaceae isolated from flowers.</title>
        <authorList>
            <person name="Chuah L.-O."/>
            <person name="Yap K.-P."/>
            <person name="Thong K.L."/>
            <person name="Liong M.T."/>
            <person name="Ahmad R."/>
            <person name="Rusul G."/>
        </authorList>
    </citation>
    <scope>NUCLEOTIDE SEQUENCE [LARGE SCALE GENOMIC DNA]</scope>
    <source>
        <strain evidence="7">HibF3</strain>
    </source>
</reference>
<evidence type="ECO:0000256" key="1">
    <source>
        <dbReference type="ARBA" id="ARBA00004776"/>
    </source>
</evidence>
<dbReference type="Proteomes" id="UP000177273">
    <property type="component" value="Unassembled WGS sequence"/>
</dbReference>
<dbReference type="InterPro" id="IPR001173">
    <property type="entry name" value="Glyco_trans_2-like"/>
</dbReference>
<dbReference type="CDD" id="cd04185">
    <property type="entry name" value="GT_2_like_b"/>
    <property type="match status" value="1"/>
</dbReference>
<name>A0A9Q5JEJ6_9LACT</name>
<dbReference type="EMBL" id="MKIQ01000030">
    <property type="protein sequence ID" value="OFI45909.1"/>
    <property type="molecule type" value="Genomic_DNA"/>
</dbReference>
<gene>
    <name evidence="6" type="ORF">BG262_06440</name>
</gene>
<dbReference type="AlphaFoldDB" id="A0A9Q5JEJ6"/>
<dbReference type="InterPro" id="IPR029044">
    <property type="entry name" value="Nucleotide-diphossugar_trans"/>
</dbReference>
<organism evidence="6 7">
    <name type="scientific">Floricoccus penangensis</name>
    <dbReference type="NCBI Taxonomy" id="1859475"/>
    <lineage>
        <taxon>Bacteria</taxon>
        <taxon>Bacillati</taxon>
        <taxon>Bacillota</taxon>
        <taxon>Bacilli</taxon>
        <taxon>Lactobacillales</taxon>
        <taxon>Streptococcaceae</taxon>
        <taxon>Floricoccus</taxon>
    </lineage>
</organism>
<keyword evidence="3" id="KW-0328">Glycosyltransferase</keyword>
<feature type="domain" description="Glycosyltransferase 2-like" evidence="5">
    <location>
        <begin position="6"/>
        <end position="108"/>
    </location>
</feature>
<dbReference type="Gene3D" id="3.90.550.10">
    <property type="entry name" value="Spore Coat Polysaccharide Biosynthesis Protein SpsA, Chain A"/>
    <property type="match status" value="1"/>
</dbReference>
<evidence type="ECO:0000313" key="6">
    <source>
        <dbReference type="EMBL" id="OFI45909.1"/>
    </source>
</evidence>
<comment type="similarity">
    <text evidence="2">Belongs to the glycosyltransferase 2 family.</text>
</comment>
<evidence type="ECO:0000313" key="7">
    <source>
        <dbReference type="Proteomes" id="UP000177273"/>
    </source>
</evidence>
<proteinExistence type="inferred from homology"/>
<keyword evidence="4 6" id="KW-0808">Transferase</keyword>
<evidence type="ECO:0000256" key="4">
    <source>
        <dbReference type="ARBA" id="ARBA00022679"/>
    </source>
</evidence>
<dbReference type="PANTHER" id="PTHR43179">
    <property type="entry name" value="RHAMNOSYLTRANSFERASE WBBL"/>
    <property type="match status" value="1"/>
</dbReference>
<accession>A0A9Q5JEJ6</accession>
<evidence type="ECO:0000256" key="3">
    <source>
        <dbReference type="ARBA" id="ARBA00022676"/>
    </source>
</evidence>
<dbReference type="GO" id="GO:0016757">
    <property type="term" value="F:glycosyltransferase activity"/>
    <property type="evidence" value="ECO:0007669"/>
    <property type="project" value="UniProtKB-KW"/>
</dbReference>
<comment type="pathway">
    <text evidence="1">Cell wall biogenesis; cell wall polysaccharide biosynthesis.</text>
</comment>
<protein>
    <submittedName>
        <fullName evidence="6">Glycosyl transferase</fullName>
    </submittedName>
</protein>
<evidence type="ECO:0000259" key="5">
    <source>
        <dbReference type="Pfam" id="PF00535"/>
    </source>
</evidence>
<comment type="caution">
    <text evidence="6">The sequence shown here is derived from an EMBL/GenBank/DDBJ whole genome shotgun (WGS) entry which is preliminary data.</text>
</comment>
<keyword evidence="7" id="KW-1185">Reference proteome</keyword>